<protein>
    <submittedName>
        <fullName evidence="13">Longevity assurance proteins LAG1/LAC1</fullName>
    </submittedName>
</protein>
<keyword evidence="7 9" id="KW-0472">Membrane</keyword>
<dbReference type="Proteomes" id="UP000807342">
    <property type="component" value="Unassembled WGS sequence"/>
</dbReference>
<dbReference type="InterPro" id="IPR006634">
    <property type="entry name" value="TLC-dom"/>
</dbReference>
<keyword evidence="6 11" id="KW-1133">Transmembrane helix</keyword>
<evidence type="ECO:0000256" key="7">
    <source>
        <dbReference type="ARBA" id="ARBA00023136"/>
    </source>
</evidence>
<dbReference type="OrthoDB" id="3053196at2759"/>
<dbReference type="PANTHER" id="PTHR12560:SF11">
    <property type="entry name" value="CERAMIDE SYNTHASE LAC1-RELATED"/>
    <property type="match status" value="1"/>
</dbReference>
<comment type="caution">
    <text evidence="13">The sequence shown here is derived from an EMBL/GenBank/DDBJ whole genome shotgun (WGS) entry which is preliminary data.</text>
</comment>
<evidence type="ECO:0000256" key="10">
    <source>
        <dbReference type="SAM" id="MobiDB-lite"/>
    </source>
</evidence>
<accession>A0A9P5XCU8</accession>
<feature type="transmembrane region" description="Helical" evidence="11">
    <location>
        <begin position="325"/>
        <end position="344"/>
    </location>
</feature>
<dbReference type="GO" id="GO:0005789">
    <property type="term" value="C:endoplasmic reticulum membrane"/>
    <property type="evidence" value="ECO:0007669"/>
    <property type="project" value="UniProtKB-SubCell"/>
</dbReference>
<evidence type="ECO:0000259" key="12">
    <source>
        <dbReference type="PROSITE" id="PS50922"/>
    </source>
</evidence>
<keyword evidence="3" id="KW-0808">Transferase</keyword>
<evidence type="ECO:0000256" key="11">
    <source>
        <dbReference type="SAM" id="Phobius"/>
    </source>
</evidence>
<feature type="region of interest" description="Disordered" evidence="10">
    <location>
        <begin position="1"/>
        <end position="29"/>
    </location>
</feature>
<name>A0A9P5XCU8_9AGAR</name>
<evidence type="ECO:0000256" key="9">
    <source>
        <dbReference type="PROSITE-ProRule" id="PRU00205"/>
    </source>
</evidence>
<sequence length="376" mass="44354">MPHPSPSPLGSNTPERAPSPVTPRGGHHPRPSPYLRWAVQPSSAFKLLAVPLVLYANWYILAPLLSSDIPNPFAPVFLLAGHVSTSSKDDPRYAKSWWDLVFIAYYIVFWSFVRQSLSVRVFKPLARYFGLKKPAKVERFCEQGYALVYFAAFGAWGYHVMTQLPTYWYRTDTFWIDYPHWDMKPELKRYYLMQSAYWCQQLIVLVLGLEKPRKDYHELVAHHAVTLWLVGWSYLVNLTFIGNAVFMSMDIPDMFLAASKILNYIQWDTAKMYAFVLFIGVWTYFRHYLNLVILWSVWHEYDLIPESSRRWVWSEGVYMLPWMKYQVFAPLLLLQLLNVFWYYLMMRILWSRAIVTRTADDDRSDDEDDGNDDKTN</sequence>
<evidence type="ECO:0000256" key="8">
    <source>
        <dbReference type="ARBA" id="ARBA00023180"/>
    </source>
</evidence>
<dbReference type="EMBL" id="MU151222">
    <property type="protein sequence ID" value="KAF9446956.1"/>
    <property type="molecule type" value="Genomic_DNA"/>
</dbReference>
<dbReference type="InterPro" id="IPR016439">
    <property type="entry name" value="Lag1/Lac1-like"/>
</dbReference>
<dbReference type="PROSITE" id="PS50922">
    <property type="entry name" value="TLC"/>
    <property type="match status" value="1"/>
</dbReference>
<dbReference type="GO" id="GO:0050291">
    <property type="term" value="F:sphingosine N-acyltransferase activity"/>
    <property type="evidence" value="ECO:0007669"/>
    <property type="project" value="InterPro"/>
</dbReference>
<keyword evidence="14" id="KW-1185">Reference proteome</keyword>
<proteinExistence type="inferred from homology"/>
<evidence type="ECO:0000256" key="4">
    <source>
        <dbReference type="ARBA" id="ARBA00022692"/>
    </source>
</evidence>
<dbReference type="AlphaFoldDB" id="A0A9P5XCU8"/>
<evidence type="ECO:0000313" key="14">
    <source>
        <dbReference type="Proteomes" id="UP000807342"/>
    </source>
</evidence>
<feature type="transmembrane region" description="Helical" evidence="11">
    <location>
        <begin position="96"/>
        <end position="113"/>
    </location>
</feature>
<keyword evidence="5" id="KW-0256">Endoplasmic reticulum</keyword>
<evidence type="ECO:0000256" key="6">
    <source>
        <dbReference type="ARBA" id="ARBA00022989"/>
    </source>
</evidence>
<feature type="transmembrane region" description="Helical" evidence="11">
    <location>
        <begin position="272"/>
        <end position="298"/>
    </location>
</feature>
<dbReference type="SMART" id="SM00724">
    <property type="entry name" value="TLC"/>
    <property type="match status" value="1"/>
</dbReference>
<keyword evidence="8" id="KW-0325">Glycoprotein</keyword>
<feature type="transmembrane region" description="Helical" evidence="11">
    <location>
        <begin position="229"/>
        <end position="251"/>
    </location>
</feature>
<evidence type="ECO:0000313" key="13">
    <source>
        <dbReference type="EMBL" id="KAF9446956.1"/>
    </source>
</evidence>
<dbReference type="PANTHER" id="PTHR12560">
    <property type="entry name" value="LONGEVITY ASSURANCE FACTOR 1 LAG1"/>
    <property type="match status" value="1"/>
</dbReference>
<evidence type="ECO:0000256" key="5">
    <source>
        <dbReference type="ARBA" id="ARBA00022824"/>
    </source>
</evidence>
<evidence type="ECO:0000256" key="2">
    <source>
        <dbReference type="ARBA" id="ARBA00009808"/>
    </source>
</evidence>
<comment type="subcellular location">
    <subcellularLocation>
        <location evidence="1">Endoplasmic reticulum membrane</location>
        <topology evidence="1">Multi-pass membrane protein</topology>
    </subcellularLocation>
</comment>
<organism evidence="13 14">
    <name type="scientific">Macrolepiota fuliginosa MF-IS2</name>
    <dbReference type="NCBI Taxonomy" id="1400762"/>
    <lineage>
        <taxon>Eukaryota</taxon>
        <taxon>Fungi</taxon>
        <taxon>Dikarya</taxon>
        <taxon>Basidiomycota</taxon>
        <taxon>Agaricomycotina</taxon>
        <taxon>Agaricomycetes</taxon>
        <taxon>Agaricomycetidae</taxon>
        <taxon>Agaricales</taxon>
        <taxon>Agaricineae</taxon>
        <taxon>Agaricaceae</taxon>
        <taxon>Macrolepiota</taxon>
    </lineage>
</organism>
<gene>
    <name evidence="13" type="ORF">P691DRAFT_732339</name>
</gene>
<dbReference type="GO" id="GO:0046513">
    <property type="term" value="P:ceramide biosynthetic process"/>
    <property type="evidence" value="ECO:0007669"/>
    <property type="project" value="InterPro"/>
</dbReference>
<feature type="domain" description="TLC" evidence="12">
    <location>
        <begin position="135"/>
        <end position="354"/>
    </location>
</feature>
<keyword evidence="4 9" id="KW-0812">Transmembrane</keyword>
<dbReference type="Pfam" id="PF03798">
    <property type="entry name" value="TRAM_LAG1_CLN8"/>
    <property type="match status" value="1"/>
</dbReference>
<reference evidence="13" key="1">
    <citation type="submission" date="2020-11" db="EMBL/GenBank/DDBJ databases">
        <authorList>
            <consortium name="DOE Joint Genome Institute"/>
            <person name="Ahrendt S."/>
            <person name="Riley R."/>
            <person name="Andreopoulos W."/>
            <person name="Labutti K."/>
            <person name="Pangilinan J."/>
            <person name="Ruiz-Duenas F.J."/>
            <person name="Barrasa J.M."/>
            <person name="Sanchez-Garcia M."/>
            <person name="Camarero S."/>
            <person name="Miyauchi S."/>
            <person name="Serrano A."/>
            <person name="Linde D."/>
            <person name="Babiker R."/>
            <person name="Drula E."/>
            <person name="Ayuso-Fernandez I."/>
            <person name="Pacheco R."/>
            <person name="Padilla G."/>
            <person name="Ferreira P."/>
            <person name="Barriuso J."/>
            <person name="Kellner H."/>
            <person name="Castanera R."/>
            <person name="Alfaro M."/>
            <person name="Ramirez L."/>
            <person name="Pisabarro A.G."/>
            <person name="Kuo A."/>
            <person name="Tritt A."/>
            <person name="Lipzen A."/>
            <person name="He G."/>
            <person name="Yan M."/>
            <person name="Ng V."/>
            <person name="Cullen D."/>
            <person name="Martin F."/>
            <person name="Rosso M.-N."/>
            <person name="Henrissat B."/>
            <person name="Hibbett D."/>
            <person name="Martinez A.T."/>
            <person name="Grigoriev I.V."/>
        </authorList>
    </citation>
    <scope>NUCLEOTIDE SEQUENCE</scope>
    <source>
        <strain evidence="13">MF-IS2</strain>
    </source>
</reference>
<evidence type="ECO:0000256" key="1">
    <source>
        <dbReference type="ARBA" id="ARBA00004477"/>
    </source>
</evidence>
<evidence type="ECO:0000256" key="3">
    <source>
        <dbReference type="ARBA" id="ARBA00022679"/>
    </source>
</evidence>
<comment type="similarity">
    <text evidence="2">Belongs to the sphingosine N-acyltransferase family.</text>
</comment>